<evidence type="ECO:0000313" key="3">
    <source>
        <dbReference type="Proteomes" id="UP000185746"/>
    </source>
</evidence>
<evidence type="ECO:0000313" key="2">
    <source>
        <dbReference type="EMBL" id="AOV08784.1"/>
    </source>
</evidence>
<dbReference type="AlphaFoldDB" id="A0A1D8JJ98"/>
<dbReference type="SUPFAM" id="SSF88713">
    <property type="entry name" value="Glycoside hydrolase/deacetylase"/>
    <property type="match status" value="1"/>
</dbReference>
<reference evidence="2 3" key="1">
    <citation type="submission" date="2016-09" db="EMBL/GenBank/DDBJ databases">
        <title>Complete genome sequence of the Lysinibacillus sphaericus LMG 22257, a specie of Bacillus with ureolytic activity that can effectively biodeposit calcium carbonate.</title>
        <authorList>
            <person name="Yan W."/>
        </authorList>
    </citation>
    <scope>NUCLEOTIDE SEQUENCE [LARGE SCALE GENOMIC DNA]</scope>
    <source>
        <strain evidence="2 3">LMG 22257</strain>
    </source>
</reference>
<dbReference type="Proteomes" id="UP000185746">
    <property type="component" value="Chromosome"/>
</dbReference>
<keyword evidence="3" id="KW-1185">Reference proteome</keyword>
<proteinExistence type="predicted"/>
<feature type="domain" description="DUF7033" evidence="1">
    <location>
        <begin position="107"/>
        <end position="191"/>
    </location>
</feature>
<dbReference type="CDD" id="cd10931">
    <property type="entry name" value="CE4_u7"/>
    <property type="match status" value="1"/>
</dbReference>
<dbReference type="Gene3D" id="3.20.20.370">
    <property type="entry name" value="Glycoside hydrolase/deacetylase"/>
    <property type="match status" value="1"/>
</dbReference>
<organism evidence="2 3">
    <name type="scientific">Sporosarcina ureilytica</name>
    <dbReference type="NCBI Taxonomy" id="298596"/>
    <lineage>
        <taxon>Bacteria</taxon>
        <taxon>Bacillati</taxon>
        <taxon>Bacillota</taxon>
        <taxon>Bacilli</taxon>
        <taxon>Bacillales</taxon>
        <taxon>Caryophanaceae</taxon>
        <taxon>Sporosarcina</taxon>
    </lineage>
</organism>
<dbReference type="KEGG" id="surl:BI350_15350"/>
<name>A0A1D8JJ98_9BACL</name>
<evidence type="ECO:0000259" key="1">
    <source>
        <dbReference type="Pfam" id="PF23019"/>
    </source>
</evidence>
<dbReference type="Pfam" id="PF23019">
    <property type="entry name" value="DUF7033"/>
    <property type="match status" value="1"/>
</dbReference>
<dbReference type="InterPro" id="IPR054297">
    <property type="entry name" value="DUF7033"/>
</dbReference>
<dbReference type="RefSeq" id="WP_075528947.1">
    <property type="nucleotide sequence ID" value="NZ_CP017560.1"/>
</dbReference>
<dbReference type="InterPro" id="IPR011330">
    <property type="entry name" value="Glyco_hydro/deAcase_b/a-brl"/>
</dbReference>
<sequence>MIIKIPQNNIPERTYIIDILIGEFLGLSYSIEVSEATNYHLIFNEKEVVVEDNFFNHYQENLAYLNSEAIPVSVTFAENQFTSELDVPVLFGNEKIIVEDNHIICGNDIFAASFFMLTRWEEYVNPARDIHNRFSAKDSLAYKFDFLDRPIVNEYVEMLWGMLAYLGYREQRKERKYEFVLTHDVDHLSYWKGPMRWMQVLGADLIKRKSLLLFTKSIKDLVQTKLGIKNDPYDTFDWIMDLSEAANIKSRFYFMSSDKSDNDNRYDIKSPLAIGILNKIKKRGHIIGFHPSFDSYNNPKRWKEEKERLEETVELPIKEGRQHYLRFDSTVTWDIWNRNEMESDLTLSFADKEGFRCGVCFEFSVFNFIEQSKLRLKELPLTVMEGSFIGYQDIKPVEMYTRTMNLINTVKKYNGTFVFLWHNSSFNVPLWADYENVYKSIISGYAYEE</sequence>
<accession>A0A1D8JJ98</accession>
<dbReference type="GO" id="GO:0005975">
    <property type="term" value="P:carbohydrate metabolic process"/>
    <property type="evidence" value="ECO:0007669"/>
    <property type="project" value="InterPro"/>
</dbReference>
<protein>
    <recommendedName>
        <fullName evidence="1">DUF7033 domain-containing protein</fullName>
    </recommendedName>
</protein>
<gene>
    <name evidence="2" type="ORF">BI350_15350</name>
</gene>
<dbReference type="EMBL" id="CP017560">
    <property type="protein sequence ID" value="AOV08784.1"/>
    <property type="molecule type" value="Genomic_DNA"/>
</dbReference>